<evidence type="ECO:0000313" key="3">
    <source>
        <dbReference type="Proteomes" id="UP000285349"/>
    </source>
</evidence>
<keyword evidence="1" id="KW-1133">Transmembrane helix</keyword>
<dbReference type="AlphaFoldDB" id="A0A423JN92"/>
<gene>
    <name evidence="2" type="ORF">BK666_28300</name>
</gene>
<dbReference type="EMBL" id="MOBQ01000054">
    <property type="protein sequence ID" value="RON39149.1"/>
    <property type="molecule type" value="Genomic_DNA"/>
</dbReference>
<comment type="caution">
    <text evidence="2">The sequence shown here is derived from an EMBL/GenBank/DDBJ whole genome shotgun (WGS) entry which is preliminary data.</text>
</comment>
<protein>
    <submittedName>
        <fullName evidence="2">Uncharacterized protein</fullName>
    </submittedName>
</protein>
<organism evidence="2 3">
    <name type="scientific">Pseudomonas frederiksbergensis</name>
    <dbReference type="NCBI Taxonomy" id="104087"/>
    <lineage>
        <taxon>Bacteria</taxon>
        <taxon>Pseudomonadati</taxon>
        <taxon>Pseudomonadota</taxon>
        <taxon>Gammaproteobacteria</taxon>
        <taxon>Pseudomonadales</taxon>
        <taxon>Pseudomonadaceae</taxon>
        <taxon>Pseudomonas</taxon>
    </lineage>
</organism>
<evidence type="ECO:0000313" key="2">
    <source>
        <dbReference type="EMBL" id="RON39149.1"/>
    </source>
</evidence>
<name>A0A423JN92_9PSED</name>
<feature type="transmembrane region" description="Helical" evidence="1">
    <location>
        <begin position="21"/>
        <end position="49"/>
    </location>
</feature>
<accession>A0A423JN92</accession>
<feature type="transmembrane region" description="Helical" evidence="1">
    <location>
        <begin position="55"/>
        <end position="73"/>
    </location>
</feature>
<evidence type="ECO:0000256" key="1">
    <source>
        <dbReference type="SAM" id="Phobius"/>
    </source>
</evidence>
<keyword evidence="1" id="KW-0812">Transmembrane</keyword>
<proteinExistence type="predicted"/>
<keyword evidence="1" id="KW-0472">Membrane</keyword>
<dbReference type="Proteomes" id="UP000285349">
    <property type="component" value="Unassembled WGS sequence"/>
</dbReference>
<sequence>MRKLQVTNKNIIAKLIIFSGLVGMVLSVFCIFSLAVTFVVVALITIVYAVDFNSVFIWFGLPLAVLMSLRWFYKSAGYVKLIING</sequence>
<reference evidence="2 3" key="1">
    <citation type="submission" date="2016-10" db="EMBL/GenBank/DDBJ databases">
        <title>Comparative genome analysis of multiple Pseudomonas spp. focuses on biocontrol and plant growth promoting traits.</title>
        <authorList>
            <person name="Tao X.-Y."/>
            <person name="Taylor C.G."/>
        </authorList>
    </citation>
    <scope>NUCLEOTIDE SEQUENCE [LARGE SCALE GENOMIC DNA]</scope>
    <source>
        <strain evidence="2 3">37A10</strain>
    </source>
</reference>